<evidence type="ECO:0000256" key="2">
    <source>
        <dbReference type="ARBA" id="ARBA00022723"/>
    </source>
</evidence>
<dbReference type="Proteomes" id="UP001430953">
    <property type="component" value="Unassembled WGS sequence"/>
</dbReference>
<accession>A0AAW2GTB5</accession>
<evidence type="ECO:0000313" key="10">
    <source>
        <dbReference type="Proteomes" id="UP001430953"/>
    </source>
</evidence>
<feature type="region of interest" description="Disordered" evidence="7">
    <location>
        <begin position="1366"/>
        <end position="1391"/>
    </location>
</feature>
<feature type="compositionally biased region" description="Polar residues" evidence="7">
    <location>
        <begin position="644"/>
        <end position="657"/>
    </location>
</feature>
<sequence>MLDHFVLCGLHREMASIGKRTLLRDINPHLICLLCRGYLIDATTVVECLHSFCRSCILKYLNTAAHCPSCKHAINKAKPNIKADKTLQEIVYKLVPGLYHKEMLKRREFYKKHPEHANSATPEQRGEDVSGRLIFNPEDVVSLSLEYLPPGADPLTILSTTDMDTNNSNSANTTNDNNSNCNGNIASRRYLQCPALVTVAHLKKFIAMKYSVDVTRYSIEICHRRATLPENWTLMDVAYIYAWKRIAPMRFFYRVAQEEQRLEAPLHQRPSTPGLGARDCLPPNEAQSNHLEISKLEIKPVDIVETTVKDLSNKIVNEEIISSVNCKQTITIEKHEADETTKTMPATSSTTTNITKPTTNASLSPETPTSLLTTCNDSNKQIKSPIKIMKNPDGRYEVLKSQPAAAVADARSPTSSNPEFSVVNSNGVKITLKQCSPPQNNNSKKPKIISNVLLRRGHIEKDTSQSSSALIIPQLQPHEDKEKSMMKSPILSSKQEKQRRKVTFTDRTPISEKTSPTTSVATPKTALKKPAEQQDKKQFLQGFQLTAREPSVVDDNKLKSPVRDINMALNTLNVKSFQKNNLKIEESSKKNSDEVKKKNNIENTGSNANNSTITTSMITKRVAGVPANSRTYAHKTEDVDRRPSNSGSGTSPHSVSIASGNHAAKADVYTFSSDPPIVPAGAVKRKCPPGVPIADLKRRKTSQIMQRQEAPINKKQNAPYNSVVNKLPRTSSAEHIVPINKSINMMGDHDAGSSRVSNVNSTKVSTGPLLSNDTRDLLVDGYGLNIPASLSITLTSPKSHVSSGPFVEPNDSSDNVRKAALGKVNPSITLNDCSVDPRVLKALKTGQIRMPSTPPKAKTTAATITKHTMATVTNDRGEIVNQQRTTATKRKKEHELSKDILDLSGGNRKVDIHPLRIPQPVSKLNKTNKVTTGRDNMQPAGISDQGQVVTLMGGHRYYRAPPGSLTPAAHRVNDMPLPSLSSRTPVYAPSFGIGRSNSDFASIFPSLPTYAQQQASTLQQFSIDTARFKLPPRSTTESAGTSGIGSGDNINASINSIAGKSHLAAQCAPVKPARSSVAPLAVPISKQPPTEKPTNVNVSRTVPVNSNKPLSFQNNEVLESTNKTCHVQKSYSLNVESTNNKLSRNDCAKNSDRTTSETSRDSSSESRSETISTENSAQQQEQQHREPMSPNVVSSTASPSPPPGNNSTNVRNSGSANNSDGNINSNDSNRSNSATSCQTKTTNSDVICNKSPDSPDSSSITVENSSKSSTTTDREISTDVQTSPNTTKALESPVNSDTNVVDDSIAAKDKNKLANKSEASEIAKQLSSVQKRLLAVFPSTEWANNPIAAEHLGKFLKSLNASIKNEEFPEGSKTEKSDQKVVGDDNDNKNR</sequence>
<feature type="compositionally biased region" description="Low complexity" evidence="7">
    <location>
        <begin position="342"/>
        <end position="370"/>
    </location>
</feature>
<protein>
    <recommendedName>
        <fullName evidence="8">RING-type domain-containing protein</fullName>
    </recommendedName>
</protein>
<dbReference type="SUPFAM" id="SSF57850">
    <property type="entry name" value="RING/U-box"/>
    <property type="match status" value="1"/>
</dbReference>
<name>A0AAW2GTB5_9HYME</name>
<dbReference type="Pfam" id="PF16207">
    <property type="entry name" value="RAWUL"/>
    <property type="match status" value="1"/>
</dbReference>
<dbReference type="SMART" id="SM00184">
    <property type="entry name" value="RING"/>
    <property type="match status" value="1"/>
</dbReference>
<evidence type="ECO:0000256" key="3">
    <source>
        <dbReference type="ARBA" id="ARBA00022771"/>
    </source>
</evidence>
<dbReference type="InterPro" id="IPR032443">
    <property type="entry name" value="RAWUL"/>
</dbReference>
<keyword evidence="5" id="KW-0539">Nucleus</keyword>
<dbReference type="PROSITE" id="PS00518">
    <property type="entry name" value="ZF_RING_1"/>
    <property type="match status" value="1"/>
</dbReference>
<dbReference type="Gene3D" id="3.30.40.10">
    <property type="entry name" value="Zinc/RING finger domain, C3HC4 (zinc finger)"/>
    <property type="match status" value="1"/>
</dbReference>
<evidence type="ECO:0000256" key="4">
    <source>
        <dbReference type="ARBA" id="ARBA00022833"/>
    </source>
</evidence>
<feature type="region of interest" description="Disordered" evidence="7">
    <location>
        <begin position="583"/>
        <end position="657"/>
    </location>
</feature>
<dbReference type="PROSITE" id="PS50089">
    <property type="entry name" value="ZF_RING_2"/>
    <property type="match status" value="1"/>
</dbReference>
<evidence type="ECO:0000256" key="5">
    <source>
        <dbReference type="ARBA" id="ARBA00023242"/>
    </source>
</evidence>
<feature type="compositionally biased region" description="Polar residues" evidence="7">
    <location>
        <begin position="601"/>
        <end position="618"/>
    </location>
</feature>
<evidence type="ECO:0000256" key="7">
    <source>
        <dbReference type="SAM" id="MobiDB-lite"/>
    </source>
</evidence>
<feature type="compositionally biased region" description="Basic and acidic residues" evidence="7">
    <location>
        <begin position="634"/>
        <end position="643"/>
    </location>
</feature>
<comment type="caution">
    <text evidence="9">The sequence shown here is derived from an EMBL/GenBank/DDBJ whole genome shotgun (WGS) entry which is preliminary data.</text>
</comment>
<feature type="compositionally biased region" description="Basic and acidic residues" evidence="7">
    <location>
        <begin position="583"/>
        <end position="600"/>
    </location>
</feature>
<evidence type="ECO:0000256" key="1">
    <source>
        <dbReference type="ARBA" id="ARBA00004123"/>
    </source>
</evidence>
<feature type="region of interest" description="Disordered" evidence="7">
    <location>
        <begin position="1141"/>
        <end position="1301"/>
    </location>
</feature>
<feature type="compositionally biased region" description="Polar residues" evidence="7">
    <location>
        <begin position="505"/>
        <end position="522"/>
    </location>
</feature>
<keyword evidence="3 6" id="KW-0863">Zinc-finger</keyword>
<keyword evidence="2" id="KW-0479">Metal-binding</keyword>
<feature type="compositionally biased region" description="Polar residues" evidence="7">
    <location>
        <begin position="1092"/>
        <end position="1110"/>
    </location>
</feature>
<evidence type="ECO:0000256" key="6">
    <source>
        <dbReference type="PROSITE-ProRule" id="PRU00175"/>
    </source>
</evidence>
<dbReference type="EMBL" id="JADYXP020000002">
    <property type="protein sequence ID" value="KAL0130510.1"/>
    <property type="molecule type" value="Genomic_DNA"/>
</dbReference>
<gene>
    <name evidence="9" type="ORF">PUN28_002263</name>
</gene>
<proteinExistence type="predicted"/>
<keyword evidence="10" id="KW-1185">Reference proteome</keyword>
<dbReference type="InterPro" id="IPR017907">
    <property type="entry name" value="Znf_RING_CS"/>
</dbReference>
<dbReference type="PANTHER" id="PTHR10825">
    <property type="entry name" value="RING FINGER DOMAIN-CONTAINING, POLYCOMB GROUP COMPONENT"/>
    <property type="match status" value="1"/>
</dbReference>
<dbReference type="GO" id="GO:1990841">
    <property type="term" value="F:promoter-specific chromatin binding"/>
    <property type="evidence" value="ECO:0007669"/>
    <property type="project" value="TreeGrafter"/>
</dbReference>
<dbReference type="InterPro" id="IPR001841">
    <property type="entry name" value="Znf_RING"/>
</dbReference>
<reference evidence="9 10" key="1">
    <citation type="submission" date="2023-03" db="EMBL/GenBank/DDBJ databases">
        <title>High recombination rates correlate with genetic variation in Cardiocondyla obscurior ants.</title>
        <authorList>
            <person name="Errbii M."/>
        </authorList>
    </citation>
    <scope>NUCLEOTIDE SEQUENCE [LARGE SCALE GENOMIC DNA]</scope>
    <source>
        <strain evidence="9">Alpha-2009</strain>
        <tissue evidence="9">Whole body</tissue>
    </source>
</reference>
<dbReference type="Pfam" id="PF13923">
    <property type="entry name" value="zf-C3HC4_2"/>
    <property type="match status" value="1"/>
</dbReference>
<dbReference type="GO" id="GO:0008270">
    <property type="term" value="F:zinc ion binding"/>
    <property type="evidence" value="ECO:0007669"/>
    <property type="project" value="UniProtKB-KW"/>
</dbReference>
<feature type="region of interest" description="Disordered" evidence="7">
    <location>
        <begin position="461"/>
        <end position="535"/>
    </location>
</feature>
<comment type="subcellular location">
    <subcellularLocation>
        <location evidence="1">Nucleus</location>
    </subcellularLocation>
</comment>
<dbReference type="CDD" id="cd17082">
    <property type="entry name" value="RAWUL_PCGF2_like"/>
    <property type="match status" value="1"/>
</dbReference>
<feature type="compositionally biased region" description="Polar residues" evidence="7">
    <location>
        <begin position="1237"/>
        <end position="1271"/>
    </location>
</feature>
<keyword evidence="4" id="KW-0862">Zinc</keyword>
<dbReference type="InterPro" id="IPR013083">
    <property type="entry name" value="Znf_RING/FYVE/PHD"/>
</dbReference>
<dbReference type="Gene3D" id="3.10.20.90">
    <property type="entry name" value="Phosphatidylinositol 3-kinase Catalytic Subunit, Chain A, domain 1"/>
    <property type="match status" value="1"/>
</dbReference>
<evidence type="ECO:0000313" key="9">
    <source>
        <dbReference type="EMBL" id="KAL0130510.1"/>
    </source>
</evidence>
<feature type="domain" description="RING-type" evidence="8">
    <location>
        <begin position="32"/>
        <end position="71"/>
    </location>
</feature>
<evidence type="ECO:0000259" key="8">
    <source>
        <dbReference type="PROSITE" id="PS50089"/>
    </source>
</evidence>
<dbReference type="GO" id="GO:0035102">
    <property type="term" value="C:PRC1 complex"/>
    <property type="evidence" value="ECO:0007669"/>
    <property type="project" value="TreeGrafter"/>
</dbReference>
<feature type="region of interest" description="Disordered" evidence="7">
    <location>
        <begin position="338"/>
        <end position="370"/>
    </location>
</feature>
<feature type="compositionally biased region" description="Basic and acidic residues" evidence="7">
    <location>
        <begin position="1143"/>
        <end position="1168"/>
    </location>
</feature>
<feature type="compositionally biased region" description="Polar residues" evidence="7">
    <location>
        <begin position="1278"/>
        <end position="1301"/>
    </location>
</feature>
<feature type="compositionally biased region" description="Low complexity" evidence="7">
    <location>
        <begin position="1189"/>
        <end position="1198"/>
    </location>
</feature>
<dbReference type="PANTHER" id="PTHR10825:SF29">
    <property type="entry name" value="POLYCOMB GROUP RING FINGER PROTEIN 1"/>
    <property type="match status" value="1"/>
</dbReference>
<dbReference type="GO" id="GO:0000122">
    <property type="term" value="P:negative regulation of transcription by RNA polymerase II"/>
    <property type="evidence" value="ECO:0007669"/>
    <property type="project" value="TreeGrafter"/>
</dbReference>
<feature type="compositionally biased region" description="Low complexity" evidence="7">
    <location>
        <begin position="1205"/>
        <end position="1236"/>
    </location>
</feature>
<organism evidence="9 10">
    <name type="scientific">Cardiocondyla obscurior</name>
    <dbReference type="NCBI Taxonomy" id="286306"/>
    <lineage>
        <taxon>Eukaryota</taxon>
        <taxon>Metazoa</taxon>
        <taxon>Ecdysozoa</taxon>
        <taxon>Arthropoda</taxon>
        <taxon>Hexapoda</taxon>
        <taxon>Insecta</taxon>
        <taxon>Pterygota</taxon>
        <taxon>Neoptera</taxon>
        <taxon>Endopterygota</taxon>
        <taxon>Hymenoptera</taxon>
        <taxon>Apocrita</taxon>
        <taxon>Aculeata</taxon>
        <taxon>Formicoidea</taxon>
        <taxon>Formicidae</taxon>
        <taxon>Myrmicinae</taxon>
        <taxon>Cardiocondyla</taxon>
    </lineage>
</organism>
<feature type="region of interest" description="Disordered" evidence="7">
    <location>
        <begin position="1081"/>
        <end position="1110"/>
    </location>
</feature>
<dbReference type="FunFam" id="3.30.40.10:FF:000033">
    <property type="entry name" value="Polycomb group RING finger protein 3"/>
    <property type="match status" value="1"/>
</dbReference>